<dbReference type="GO" id="GO:0043531">
    <property type="term" value="F:ADP binding"/>
    <property type="evidence" value="ECO:0007669"/>
    <property type="project" value="InterPro"/>
</dbReference>
<reference evidence="2" key="1">
    <citation type="journal article" date="2021" name="Front. Plant Sci.">
        <title>Chromosome-Scale Genome Assembly for Chinese Sour Jujube and Insights Into Its Genome Evolution and Domestication Signature.</title>
        <authorList>
            <person name="Shen L.-Y."/>
            <person name="Luo H."/>
            <person name="Wang X.-L."/>
            <person name="Wang X.-M."/>
            <person name="Qiu X.-J."/>
            <person name="Liu H."/>
            <person name="Zhou S.-S."/>
            <person name="Jia K.-H."/>
            <person name="Nie S."/>
            <person name="Bao Y.-T."/>
            <person name="Zhang R.-G."/>
            <person name="Yun Q.-Z."/>
            <person name="Chai Y.-H."/>
            <person name="Lu J.-Y."/>
            <person name="Li Y."/>
            <person name="Zhao S.-W."/>
            <person name="Mao J.-F."/>
            <person name="Jia S.-G."/>
            <person name="Mao Y.-M."/>
        </authorList>
    </citation>
    <scope>NUCLEOTIDE SEQUENCE</scope>
    <source>
        <strain evidence="2">AT0</strain>
        <tissue evidence="2">Leaf</tissue>
    </source>
</reference>
<dbReference type="PANTHER" id="PTHR11017">
    <property type="entry name" value="LEUCINE-RICH REPEAT-CONTAINING PROTEIN"/>
    <property type="match status" value="1"/>
</dbReference>
<dbReference type="InterPro" id="IPR027417">
    <property type="entry name" value="P-loop_NTPase"/>
</dbReference>
<evidence type="ECO:0000313" key="3">
    <source>
        <dbReference type="Proteomes" id="UP000813462"/>
    </source>
</evidence>
<evidence type="ECO:0000259" key="1">
    <source>
        <dbReference type="Pfam" id="PF00931"/>
    </source>
</evidence>
<dbReference type="AlphaFoldDB" id="A0A978VG45"/>
<dbReference type="Proteomes" id="UP000813462">
    <property type="component" value="Unassembled WGS sequence"/>
</dbReference>
<proteinExistence type="predicted"/>
<dbReference type="Gene3D" id="3.40.50.300">
    <property type="entry name" value="P-loop containing nucleotide triphosphate hydrolases"/>
    <property type="match status" value="1"/>
</dbReference>
<dbReference type="EMBL" id="JAEACU010000005">
    <property type="protein sequence ID" value="KAH7529334.1"/>
    <property type="molecule type" value="Genomic_DNA"/>
</dbReference>
<comment type="caution">
    <text evidence="2">The sequence shown here is derived from an EMBL/GenBank/DDBJ whole genome shotgun (WGS) entry which is preliminary data.</text>
</comment>
<accession>A0A978VG45</accession>
<sequence>MICASSQRDESQLIQRIVEAALSKVNRAALHVAKNPVGIQDCLRELKDLIGVGTRRNDVKLIGIYGIGGVGKTTIAKALFNEFANEFEGSSFLADVREISK</sequence>
<evidence type="ECO:0000313" key="2">
    <source>
        <dbReference type="EMBL" id="KAH7529334.1"/>
    </source>
</evidence>
<dbReference type="PANTHER" id="PTHR11017:SF573">
    <property type="entry name" value="ADP-RIBOSYL CYCLASE_CYCLIC ADP-RIBOSE HYDROLASE"/>
    <property type="match status" value="1"/>
</dbReference>
<dbReference type="GO" id="GO:0006952">
    <property type="term" value="P:defense response"/>
    <property type="evidence" value="ECO:0007669"/>
    <property type="project" value="InterPro"/>
</dbReference>
<feature type="domain" description="NB-ARC" evidence="1">
    <location>
        <begin position="54"/>
        <end position="86"/>
    </location>
</feature>
<dbReference type="Pfam" id="PF00931">
    <property type="entry name" value="NB-ARC"/>
    <property type="match status" value="1"/>
</dbReference>
<dbReference type="InterPro" id="IPR002182">
    <property type="entry name" value="NB-ARC"/>
</dbReference>
<dbReference type="InterPro" id="IPR044974">
    <property type="entry name" value="Disease_R_plants"/>
</dbReference>
<organism evidence="2 3">
    <name type="scientific">Ziziphus jujuba var. spinosa</name>
    <dbReference type="NCBI Taxonomy" id="714518"/>
    <lineage>
        <taxon>Eukaryota</taxon>
        <taxon>Viridiplantae</taxon>
        <taxon>Streptophyta</taxon>
        <taxon>Embryophyta</taxon>
        <taxon>Tracheophyta</taxon>
        <taxon>Spermatophyta</taxon>
        <taxon>Magnoliopsida</taxon>
        <taxon>eudicotyledons</taxon>
        <taxon>Gunneridae</taxon>
        <taxon>Pentapetalae</taxon>
        <taxon>rosids</taxon>
        <taxon>fabids</taxon>
        <taxon>Rosales</taxon>
        <taxon>Rhamnaceae</taxon>
        <taxon>Paliureae</taxon>
        <taxon>Ziziphus</taxon>
    </lineage>
</organism>
<gene>
    <name evidence="2" type="ORF">FEM48_Zijuj05G0173300</name>
</gene>
<name>A0A978VG45_ZIZJJ</name>
<protein>
    <recommendedName>
        <fullName evidence="1">NB-ARC domain-containing protein</fullName>
    </recommendedName>
</protein>
<dbReference type="SUPFAM" id="SSF52540">
    <property type="entry name" value="P-loop containing nucleoside triphosphate hydrolases"/>
    <property type="match status" value="1"/>
</dbReference>